<dbReference type="AlphaFoldDB" id="A0A9D2G3S7"/>
<dbReference type="Proteomes" id="UP000824106">
    <property type="component" value="Unassembled WGS sequence"/>
</dbReference>
<proteinExistence type="predicted"/>
<dbReference type="InterPro" id="IPR011322">
    <property type="entry name" value="N-reg_PII-like_a/b"/>
</dbReference>
<name>A0A9D2G3S7_9LACT</name>
<organism evidence="2 3">
    <name type="scientific">Candidatus Atopostipes pullistercoris</name>
    <dbReference type="NCBI Taxonomy" id="2838467"/>
    <lineage>
        <taxon>Bacteria</taxon>
        <taxon>Bacillati</taxon>
        <taxon>Bacillota</taxon>
        <taxon>Bacilli</taxon>
        <taxon>Lactobacillales</taxon>
        <taxon>Carnobacteriaceae</taxon>
        <taxon>Atopostipes</taxon>
    </lineage>
</organism>
<feature type="transmembrane region" description="Helical" evidence="1">
    <location>
        <begin position="365"/>
        <end position="390"/>
    </location>
</feature>
<reference evidence="2" key="1">
    <citation type="journal article" date="2021" name="PeerJ">
        <title>Extensive microbial diversity within the chicken gut microbiome revealed by metagenomics and culture.</title>
        <authorList>
            <person name="Gilroy R."/>
            <person name="Ravi A."/>
            <person name="Getino M."/>
            <person name="Pursley I."/>
            <person name="Horton D.L."/>
            <person name="Alikhan N.F."/>
            <person name="Baker D."/>
            <person name="Gharbi K."/>
            <person name="Hall N."/>
            <person name="Watson M."/>
            <person name="Adriaenssens E.M."/>
            <person name="Foster-Nyarko E."/>
            <person name="Jarju S."/>
            <person name="Secka A."/>
            <person name="Antonio M."/>
            <person name="Oren A."/>
            <person name="Chaudhuri R.R."/>
            <person name="La Ragione R."/>
            <person name="Hildebrand F."/>
            <person name="Pallen M.J."/>
        </authorList>
    </citation>
    <scope>NUCLEOTIDE SEQUENCE</scope>
    <source>
        <strain evidence="2">CHK169-4300</strain>
    </source>
</reference>
<feature type="transmembrane region" description="Helical" evidence="1">
    <location>
        <begin position="291"/>
        <end position="311"/>
    </location>
</feature>
<keyword evidence="1" id="KW-0812">Transmembrane</keyword>
<evidence type="ECO:0000313" key="3">
    <source>
        <dbReference type="Proteomes" id="UP000824106"/>
    </source>
</evidence>
<feature type="transmembrane region" description="Helical" evidence="1">
    <location>
        <begin position="207"/>
        <end position="228"/>
    </location>
</feature>
<dbReference type="InterPro" id="IPR015867">
    <property type="entry name" value="N-reg_PII/ATP_PRibTrfase_C"/>
</dbReference>
<feature type="transmembrane region" description="Helical" evidence="1">
    <location>
        <begin position="396"/>
        <end position="413"/>
    </location>
</feature>
<gene>
    <name evidence="2" type="ORF">H9808_08160</name>
</gene>
<comment type="caution">
    <text evidence="2">The sequence shown here is derived from an EMBL/GenBank/DDBJ whole genome shotgun (WGS) entry which is preliminary data.</text>
</comment>
<feature type="transmembrane region" description="Helical" evidence="1">
    <location>
        <begin position="38"/>
        <end position="58"/>
    </location>
</feature>
<feature type="transmembrane region" description="Helical" evidence="1">
    <location>
        <begin position="79"/>
        <end position="96"/>
    </location>
</feature>
<dbReference type="InterPro" id="IPR011435">
    <property type="entry name" value="UmpAB"/>
</dbReference>
<keyword evidence="1" id="KW-0472">Membrane</keyword>
<protein>
    <submittedName>
        <fullName evidence="2">DUF1538 domain-containing protein</fullName>
    </submittedName>
</protein>
<feature type="transmembrane region" description="Helical" evidence="1">
    <location>
        <begin position="147"/>
        <end position="164"/>
    </location>
</feature>
<dbReference type="Pfam" id="PF07556">
    <property type="entry name" value="DUF1538"/>
    <property type="match status" value="2"/>
</dbReference>
<evidence type="ECO:0000313" key="2">
    <source>
        <dbReference type="EMBL" id="HIZ71716.1"/>
    </source>
</evidence>
<feature type="transmembrane region" description="Helical" evidence="1">
    <location>
        <begin position="331"/>
        <end position="353"/>
    </location>
</feature>
<sequence>MTLFMDKMKEVSKTLFPVVFFVLLIALTTVSVPNDITIRFLIGSVILLVGLTLFLWGVDTAMEPIGGYMAEEVGSSKSLIKLLFLSFLLGFLITVAEPDLLILGNQIQDASNQSLSSSMIVYMVSLGVGIMISLGVLRLLRGMKMNLFMAIVYGVILVLGLIVSEEFLAISFDASGATTGALTTPFVLALSNGLSTFKGGQDAEENSFGLVGIMSAGPILAVMLMSILSGQRNIQGVAEEYVFSEGILSPILTALPPVILESITALIPITVLFFVFNAIKFKLDKEEIRNILIGLGLTLLGLIVFLTAVNSGFMDMGRILGMEIAAKNTKLLVFIGFLLGLIIVLVEPAVHVLGEQIEEVSGGSIPIPIIRLTLSLGVGTAIAISMLRIVSPDVKLWYFLLPGFAIAVILSFFSDPIFVGIAYDAGGVASGPMTATFVLAFAQGAATSIETADVLVDGFGVIAMVAMAPVFSLMVLGLIFKYRKKSTPVEPAPSPIEEEEIYKPSTLQHCLIAIADRGFGDQIVEVARNFGASGATIFHGRGYFEDHQTKLPLVNVEIPEEQEIIYLITDSKISEAVATGLVNHEELGQKANLTVYITYTDANLNNFDQKLEK</sequence>
<reference evidence="2" key="2">
    <citation type="submission" date="2021-04" db="EMBL/GenBank/DDBJ databases">
        <authorList>
            <person name="Gilroy R."/>
        </authorList>
    </citation>
    <scope>NUCLEOTIDE SEQUENCE</scope>
    <source>
        <strain evidence="2">CHK169-4300</strain>
    </source>
</reference>
<keyword evidence="1" id="KW-1133">Transmembrane helix</keyword>
<dbReference type="Gene3D" id="3.30.70.120">
    <property type="match status" value="1"/>
</dbReference>
<accession>A0A9D2G3S7</accession>
<dbReference type="EMBL" id="DXAZ01000133">
    <property type="protein sequence ID" value="HIZ71716.1"/>
    <property type="molecule type" value="Genomic_DNA"/>
</dbReference>
<feature type="transmembrane region" description="Helical" evidence="1">
    <location>
        <begin position="458"/>
        <end position="480"/>
    </location>
</feature>
<feature type="transmembrane region" description="Helical" evidence="1">
    <location>
        <begin position="119"/>
        <end position="140"/>
    </location>
</feature>
<feature type="transmembrane region" description="Helical" evidence="1">
    <location>
        <begin position="258"/>
        <end position="279"/>
    </location>
</feature>
<evidence type="ECO:0000256" key="1">
    <source>
        <dbReference type="SAM" id="Phobius"/>
    </source>
</evidence>
<dbReference type="SUPFAM" id="SSF54913">
    <property type="entry name" value="GlnB-like"/>
    <property type="match status" value="1"/>
</dbReference>